<dbReference type="Proteomes" id="UP001178288">
    <property type="component" value="Chromosome"/>
</dbReference>
<dbReference type="RefSeq" id="WP_066147944.1">
    <property type="nucleotide sequence ID" value="NZ_CP126114.1"/>
</dbReference>
<dbReference type="PANTHER" id="PTHR35789">
    <property type="entry name" value="SPORE GERMINATION PROTEIN B3"/>
    <property type="match status" value="1"/>
</dbReference>
<dbReference type="InterPro" id="IPR008844">
    <property type="entry name" value="Spore_GerAC-like"/>
</dbReference>
<dbReference type="InterPro" id="IPR046953">
    <property type="entry name" value="Spore_GerAC-like_C"/>
</dbReference>
<dbReference type="KEGG" id="nnv:QNH39_23745"/>
<dbReference type="InterPro" id="IPR057336">
    <property type="entry name" value="GerAC_N"/>
</dbReference>
<keyword evidence="7" id="KW-0449">Lipoprotein</keyword>
<dbReference type="Pfam" id="PF05504">
    <property type="entry name" value="Spore_GerAC"/>
    <property type="match status" value="1"/>
</dbReference>
<evidence type="ECO:0000256" key="7">
    <source>
        <dbReference type="ARBA" id="ARBA00023288"/>
    </source>
</evidence>
<comment type="subcellular location">
    <subcellularLocation>
        <location evidence="1">Membrane</location>
        <topology evidence="1">Lipid-anchor</topology>
    </subcellularLocation>
</comment>
<evidence type="ECO:0000259" key="8">
    <source>
        <dbReference type="Pfam" id="PF05504"/>
    </source>
</evidence>
<keyword evidence="11" id="KW-1185">Reference proteome</keyword>
<evidence type="ECO:0000256" key="1">
    <source>
        <dbReference type="ARBA" id="ARBA00004635"/>
    </source>
</evidence>
<dbReference type="GO" id="GO:0009847">
    <property type="term" value="P:spore germination"/>
    <property type="evidence" value="ECO:0007669"/>
    <property type="project" value="InterPro"/>
</dbReference>
<dbReference type="Pfam" id="PF25198">
    <property type="entry name" value="Spore_GerAC_N"/>
    <property type="match status" value="1"/>
</dbReference>
<evidence type="ECO:0000256" key="6">
    <source>
        <dbReference type="ARBA" id="ARBA00023139"/>
    </source>
</evidence>
<comment type="similarity">
    <text evidence="2">Belongs to the GerABKC lipoprotein family.</text>
</comment>
<evidence type="ECO:0000256" key="4">
    <source>
        <dbReference type="ARBA" id="ARBA00022729"/>
    </source>
</evidence>
<keyword evidence="6" id="KW-0564">Palmitate</keyword>
<feature type="domain" description="Spore germination protein N-terminal" evidence="9">
    <location>
        <begin position="26"/>
        <end position="204"/>
    </location>
</feature>
<dbReference type="EMBL" id="CP126114">
    <property type="protein sequence ID" value="WHY85589.1"/>
    <property type="molecule type" value="Genomic_DNA"/>
</dbReference>
<name>A0AA95SAN1_9BACI</name>
<dbReference type="NCBIfam" id="TIGR02887">
    <property type="entry name" value="spore_ger_x_C"/>
    <property type="match status" value="1"/>
</dbReference>
<accession>A0AA95SAN1</accession>
<protein>
    <submittedName>
        <fullName evidence="10">Ger(X)C family spore germination protein</fullName>
    </submittedName>
</protein>
<proteinExistence type="inferred from homology"/>
<gene>
    <name evidence="10" type="ORF">QNH39_23745</name>
</gene>
<dbReference type="PANTHER" id="PTHR35789:SF1">
    <property type="entry name" value="SPORE GERMINATION PROTEIN B3"/>
    <property type="match status" value="1"/>
</dbReference>
<dbReference type="AlphaFoldDB" id="A0AA95SAN1"/>
<evidence type="ECO:0000313" key="11">
    <source>
        <dbReference type="Proteomes" id="UP001178288"/>
    </source>
</evidence>
<feature type="domain" description="Spore germination GerAC-like C-terminal" evidence="8">
    <location>
        <begin position="222"/>
        <end position="358"/>
    </location>
</feature>
<keyword evidence="5" id="KW-0472">Membrane</keyword>
<organism evidence="10 11">
    <name type="scientific">Neobacillus novalis</name>
    <dbReference type="NCBI Taxonomy" id="220687"/>
    <lineage>
        <taxon>Bacteria</taxon>
        <taxon>Bacillati</taxon>
        <taxon>Bacillota</taxon>
        <taxon>Bacilli</taxon>
        <taxon>Bacillales</taxon>
        <taxon>Bacillaceae</taxon>
        <taxon>Neobacillus</taxon>
    </lineage>
</organism>
<dbReference type="GO" id="GO:0016020">
    <property type="term" value="C:membrane"/>
    <property type="evidence" value="ECO:0007669"/>
    <property type="project" value="UniProtKB-SubCell"/>
</dbReference>
<dbReference type="Gene3D" id="3.30.300.210">
    <property type="entry name" value="Nutrient germinant receptor protein C, domain 3"/>
    <property type="match status" value="1"/>
</dbReference>
<evidence type="ECO:0000256" key="3">
    <source>
        <dbReference type="ARBA" id="ARBA00022544"/>
    </source>
</evidence>
<keyword evidence="3" id="KW-0309">Germination</keyword>
<evidence type="ECO:0000256" key="5">
    <source>
        <dbReference type="ARBA" id="ARBA00023136"/>
    </source>
</evidence>
<reference evidence="10" key="1">
    <citation type="submission" date="2023-05" db="EMBL/GenBank/DDBJ databases">
        <title>Comparative genomics of Bacillaceae isolates and their secondary metabolite potential.</title>
        <authorList>
            <person name="Song L."/>
            <person name="Nielsen L.J."/>
            <person name="Mohite O."/>
            <person name="Xu X."/>
            <person name="Weber T."/>
            <person name="Kovacs A.T."/>
        </authorList>
    </citation>
    <scope>NUCLEOTIDE SEQUENCE</scope>
    <source>
        <strain evidence="10">XLM17</strain>
    </source>
</reference>
<dbReference type="InterPro" id="IPR038501">
    <property type="entry name" value="Spore_GerAC_C_sf"/>
</dbReference>
<evidence type="ECO:0000256" key="2">
    <source>
        <dbReference type="ARBA" id="ARBA00007886"/>
    </source>
</evidence>
<sequence>MRRKLIKHLFLTLTVLAVIPIAGCWDTNESERMVYAQGLGVDYEDGHYTIYLQIINLRLLAKSESSGGGGPQVNVEVGHASAKTFDKAIFNLYKSSQRRIFWGHLSYVVFSENALKQVGVKATIDMLDRYRETRYRIWMYATKEPLSKVFVTTPILDMSTALSRLSDPKATFHQSSFIRPIDMRELLIALNEPGHEARIPFISISKNNWVTDKGAHEAIKTDGLAVTTKDALKGKITNDHALGFRWMNKDFVRDVLQVRSKEGPMVDLVIEKSKVKVHPVVKNSDIHFNVQIKAKAEMLVLVKKVNLASLASDSEKEIKKQIIETYSKGLNFDADVYRLSEVLYRKNVKAWKQAEHNGKIPLTKDSIKLDIKVKLVHGAKQREEPTLE</sequence>
<keyword evidence="4" id="KW-0732">Signal</keyword>
<evidence type="ECO:0000259" key="9">
    <source>
        <dbReference type="Pfam" id="PF25198"/>
    </source>
</evidence>
<evidence type="ECO:0000313" key="10">
    <source>
        <dbReference type="EMBL" id="WHY85589.1"/>
    </source>
</evidence>